<accession>A0A2P8DVK6</accession>
<organism evidence="1 2">
    <name type="scientific">Cecembia rubra</name>
    <dbReference type="NCBI Taxonomy" id="1485585"/>
    <lineage>
        <taxon>Bacteria</taxon>
        <taxon>Pseudomonadati</taxon>
        <taxon>Bacteroidota</taxon>
        <taxon>Cytophagia</taxon>
        <taxon>Cytophagales</taxon>
        <taxon>Cyclobacteriaceae</taxon>
        <taxon>Cecembia</taxon>
    </lineage>
</organism>
<dbReference type="Proteomes" id="UP000240708">
    <property type="component" value="Unassembled WGS sequence"/>
</dbReference>
<sequence>MTDNFYSEDKNVNLFAFVGKKISVTQFDPNAEEKEVISTDSLTGEKIVRKSYIMDSGFRCKYLVLKNVYNRVENDTVEFVAYDHYGRPDFEKSEYVLLYISKSSKGNSFFHQKYQYDNLKVDADNNFYGYIFKLKNNSWIKQDKKVSVRELFDEKKRNVFKELFK</sequence>
<evidence type="ECO:0000313" key="2">
    <source>
        <dbReference type="Proteomes" id="UP000240708"/>
    </source>
</evidence>
<keyword evidence="2" id="KW-1185">Reference proteome</keyword>
<reference evidence="1 2" key="1">
    <citation type="submission" date="2018-03" db="EMBL/GenBank/DDBJ databases">
        <title>Genomic Encyclopedia of Archaeal and Bacterial Type Strains, Phase II (KMG-II): from individual species to whole genera.</title>
        <authorList>
            <person name="Goeker M."/>
        </authorList>
    </citation>
    <scope>NUCLEOTIDE SEQUENCE [LARGE SCALE GENOMIC DNA]</scope>
    <source>
        <strain evidence="1 2">DSM 28057</strain>
    </source>
</reference>
<dbReference type="AlphaFoldDB" id="A0A2P8DVK6"/>
<proteinExistence type="predicted"/>
<gene>
    <name evidence="1" type="ORF">CLV48_11437</name>
</gene>
<protein>
    <submittedName>
        <fullName evidence="1">Uncharacterized protein</fullName>
    </submittedName>
</protein>
<dbReference type="EMBL" id="PYGF01000014">
    <property type="protein sequence ID" value="PSL01235.1"/>
    <property type="molecule type" value="Genomic_DNA"/>
</dbReference>
<evidence type="ECO:0000313" key="1">
    <source>
        <dbReference type="EMBL" id="PSL01235.1"/>
    </source>
</evidence>
<name>A0A2P8DVK6_9BACT</name>
<comment type="caution">
    <text evidence="1">The sequence shown here is derived from an EMBL/GenBank/DDBJ whole genome shotgun (WGS) entry which is preliminary data.</text>
</comment>